<dbReference type="GO" id="GO:0006826">
    <property type="term" value="P:iron ion transport"/>
    <property type="evidence" value="ECO:0007669"/>
    <property type="project" value="UniProtKB-KW"/>
</dbReference>
<dbReference type="SUPFAM" id="SSF56935">
    <property type="entry name" value="Porins"/>
    <property type="match status" value="1"/>
</dbReference>
<evidence type="ECO:0000259" key="14">
    <source>
        <dbReference type="Pfam" id="PF00593"/>
    </source>
</evidence>
<dbReference type="InterPro" id="IPR039426">
    <property type="entry name" value="TonB-dep_rcpt-like"/>
</dbReference>
<reference evidence="16 17" key="1">
    <citation type="submission" date="2020-05" db="EMBL/GenBank/DDBJ databases">
        <title>FDA dAtabase for Regulatory Grade micrObial Sequences (FDA-ARGOS): Supporting development and validation of Infectious Disease Dx tests.</title>
        <authorList>
            <person name="Moreno J."/>
            <person name="Tallon L."/>
            <person name="Sadzewicz L."/>
            <person name="Zhao X."/>
            <person name="Vavikolanu K."/>
            <person name="Mehta A."/>
            <person name="Aluvathingal J."/>
            <person name="Nadendla S."/>
            <person name="Myers T."/>
            <person name="Yan Y."/>
            <person name="Sichtig H."/>
        </authorList>
    </citation>
    <scope>NUCLEOTIDE SEQUENCE [LARGE SCALE GENOMIC DNA]</scope>
    <source>
        <strain evidence="16 17">FDAARGOS_760</strain>
    </source>
</reference>
<evidence type="ECO:0000256" key="9">
    <source>
        <dbReference type="ARBA" id="ARBA00023136"/>
    </source>
</evidence>
<organism evidence="16 17">
    <name type="scientific">Prevotella melaninogenica</name>
    <dbReference type="NCBI Taxonomy" id="28132"/>
    <lineage>
        <taxon>Bacteria</taxon>
        <taxon>Pseudomonadati</taxon>
        <taxon>Bacteroidota</taxon>
        <taxon>Bacteroidia</taxon>
        <taxon>Bacteroidales</taxon>
        <taxon>Prevotellaceae</taxon>
        <taxon>Prevotella</taxon>
    </lineage>
</organism>
<proteinExistence type="inferred from homology"/>
<keyword evidence="6" id="KW-0408">Iron</keyword>
<keyword evidence="13" id="KW-0732">Signal</keyword>
<dbReference type="PANTHER" id="PTHR32552">
    <property type="entry name" value="FERRICHROME IRON RECEPTOR-RELATED"/>
    <property type="match status" value="1"/>
</dbReference>
<feature type="domain" description="TonB-dependent receptor-like beta-barrel" evidence="14">
    <location>
        <begin position="286"/>
        <end position="793"/>
    </location>
</feature>
<keyword evidence="10 11" id="KW-0998">Cell outer membrane</keyword>
<keyword evidence="9 11" id="KW-0472">Membrane</keyword>
<keyword evidence="5 11" id="KW-0812">Transmembrane</keyword>
<evidence type="ECO:0000256" key="6">
    <source>
        <dbReference type="ARBA" id="ARBA00023004"/>
    </source>
</evidence>
<protein>
    <submittedName>
        <fullName evidence="16">TonB-dependent receptor</fullName>
    </submittedName>
</protein>
<feature type="chain" id="PRO_5028943288" evidence="13">
    <location>
        <begin position="23"/>
        <end position="831"/>
    </location>
</feature>
<dbReference type="PANTHER" id="PTHR32552:SF81">
    <property type="entry name" value="TONB-DEPENDENT OUTER MEMBRANE RECEPTOR"/>
    <property type="match status" value="1"/>
</dbReference>
<dbReference type="GO" id="GO:0009279">
    <property type="term" value="C:cell outer membrane"/>
    <property type="evidence" value="ECO:0007669"/>
    <property type="project" value="UniProtKB-SubCell"/>
</dbReference>
<dbReference type="Pfam" id="PF07715">
    <property type="entry name" value="Plug"/>
    <property type="match status" value="1"/>
</dbReference>
<evidence type="ECO:0000259" key="15">
    <source>
        <dbReference type="Pfam" id="PF07715"/>
    </source>
</evidence>
<evidence type="ECO:0000256" key="7">
    <source>
        <dbReference type="ARBA" id="ARBA00023065"/>
    </source>
</evidence>
<evidence type="ECO:0000313" key="17">
    <source>
        <dbReference type="Proteomes" id="UP000500843"/>
    </source>
</evidence>
<evidence type="ECO:0000256" key="12">
    <source>
        <dbReference type="RuleBase" id="RU003357"/>
    </source>
</evidence>
<dbReference type="InterPro" id="IPR036942">
    <property type="entry name" value="Beta-barrel_TonB_sf"/>
</dbReference>
<evidence type="ECO:0000256" key="8">
    <source>
        <dbReference type="ARBA" id="ARBA00023077"/>
    </source>
</evidence>
<dbReference type="InterPro" id="IPR000531">
    <property type="entry name" value="Beta-barrel_TonB"/>
</dbReference>
<dbReference type="Gene3D" id="2.40.170.20">
    <property type="entry name" value="TonB-dependent receptor, beta-barrel domain"/>
    <property type="match status" value="2"/>
</dbReference>
<dbReference type="InterPro" id="IPR012910">
    <property type="entry name" value="Plug_dom"/>
</dbReference>
<dbReference type="EMBL" id="CP054010">
    <property type="protein sequence ID" value="QKH88317.1"/>
    <property type="molecule type" value="Genomic_DNA"/>
</dbReference>
<evidence type="ECO:0000256" key="3">
    <source>
        <dbReference type="ARBA" id="ARBA00022452"/>
    </source>
</evidence>
<name>A0A7D4JIX3_9BACT</name>
<dbReference type="AlphaFoldDB" id="A0A7D4JIX3"/>
<feature type="domain" description="TonB-dependent receptor plug" evidence="15">
    <location>
        <begin position="52"/>
        <end position="155"/>
    </location>
</feature>
<evidence type="ECO:0000256" key="5">
    <source>
        <dbReference type="ARBA" id="ARBA00022692"/>
    </source>
</evidence>
<evidence type="ECO:0000256" key="4">
    <source>
        <dbReference type="ARBA" id="ARBA00022496"/>
    </source>
</evidence>
<keyword evidence="2 11" id="KW-0813">Transport</keyword>
<keyword evidence="4" id="KW-0410">Iron transport</keyword>
<keyword evidence="3 11" id="KW-1134">Transmembrane beta strand</keyword>
<evidence type="ECO:0000256" key="2">
    <source>
        <dbReference type="ARBA" id="ARBA00022448"/>
    </source>
</evidence>
<evidence type="ECO:0000256" key="1">
    <source>
        <dbReference type="ARBA" id="ARBA00004571"/>
    </source>
</evidence>
<dbReference type="Proteomes" id="UP000500843">
    <property type="component" value="Chromosome 1"/>
</dbReference>
<accession>A0A7D4JIX3</accession>
<gene>
    <name evidence="16" type="ORF">FIU21_05085</name>
</gene>
<evidence type="ECO:0000256" key="10">
    <source>
        <dbReference type="ARBA" id="ARBA00023237"/>
    </source>
</evidence>
<comment type="similarity">
    <text evidence="11 12">Belongs to the TonB-dependent receptor family.</text>
</comment>
<sequence length="831" mass="93101">MIKSKLSIALLMASSLPIGMQANNIIESGDTSRVYDIDEVVVIDQPKEAFRLRQQPLSSTSFNGDLIRSLNVQDVRNLSVFVPSFSMPEYGSRYTSSIYMRGIGSRVYSPAVGIYVDGMPILSKSAFNFHTYDIDRIDVLHGPQGTLYGMNTEGGLIRLYSRNPFQYQGTDVKLSIGSKLHRQIEASHYEKLNDKMAFSVAGFYGGQNGFFRNQYDGSHADLINEFGGKGRFLWRPTDRLNFDFIADYQYTRQNGFPYGQVVTEDELSSATITSPLYGLKVGTQSPNQNRQGNYRRNIISTGLGIKYAGNGFDINSMTSWQFLRDYMLMDIDYRPQDFMHLTQRQLGNTVTEELSIKSRNNSKWYWTFGAFGSYQWLKTTAPVYFDQDMNSYLSKKITDYAYNGMLNAMARGMAQRLIAGGMSEELANKTARASTAAAIAAAGGVNINMTMDPVPGVFRTPTLNLGVYHESNIELSDRLMATLGLRYDYSRVSIDYETSARVALQESVMGITINPVITSALKHSEHDNFKQFLPKLGLTYRLQDGSNVYATWSKGYRAGGYNFEMFSDVLQTETSQAANKARADVDIAHDEAYYERIAKTIEYKPETSWNYEVGAHLNLLNNQLHLDLAAYYMQIRNQQLSVMAGNYGFGRVMTNAGHSHSCGLEATLRGVALDNKLSYGLSYGFTSAQFDEYKDSIAGVGTVNYKDKRVPFVPQHTLGANTDYSIDVDPAALLDPSNRFHLRSVTVGLNLSAQGKTYWDEQNSIGQNFYAVLGAHADADFGLLHVNLWVRNLTDTKYNSFAVQSAATGTRYTFAQMGNPFQMGVDFRVHF</sequence>
<evidence type="ECO:0000313" key="16">
    <source>
        <dbReference type="EMBL" id="QKH88317.1"/>
    </source>
</evidence>
<dbReference type="Pfam" id="PF00593">
    <property type="entry name" value="TonB_dep_Rec_b-barrel"/>
    <property type="match status" value="1"/>
</dbReference>
<keyword evidence="8 12" id="KW-0798">TonB box</keyword>
<feature type="signal peptide" evidence="13">
    <location>
        <begin position="1"/>
        <end position="22"/>
    </location>
</feature>
<dbReference type="RefSeq" id="WP_036886268.1">
    <property type="nucleotide sequence ID" value="NZ_CP054010.1"/>
</dbReference>
<keyword evidence="7" id="KW-0406">Ion transport</keyword>
<evidence type="ECO:0000256" key="13">
    <source>
        <dbReference type="SAM" id="SignalP"/>
    </source>
</evidence>
<comment type="subcellular location">
    <subcellularLocation>
        <location evidence="1 11">Cell outer membrane</location>
        <topology evidence="1 11">Multi-pass membrane protein</topology>
    </subcellularLocation>
</comment>
<keyword evidence="16" id="KW-0675">Receptor</keyword>
<dbReference type="PROSITE" id="PS52016">
    <property type="entry name" value="TONB_DEPENDENT_REC_3"/>
    <property type="match status" value="1"/>
</dbReference>
<evidence type="ECO:0000256" key="11">
    <source>
        <dbReference type="PROSITE-ProRule" id="PRU01360"/>
    </source>
</evidence>